<evidence type="ECO:0000259" key="2">
    <source>
        <dbReference type="Pfam" id="PF13511"/>
    </source>
</evidence>
<dbReference type="OrthoDB" id="5974779at2"/>
<dbReference type="PATRIC" id="fig|345309.4.peg.780"/>
<feature type="chain" id="PRO_5002463336" description="DUF4124 domain-containing protein" evidence="1">
    <location>
        <begin position="21"/>
        <end position="211"/>
    </location>
</feature>
<sequence length="211" mass="22128">MRRALAALVVATLPLGGAVAGEAYKCTANGQTIYQQTPCAKQQHQEVLQLDDSAPAPSRPVVPPPPDGVFTDVEPPAPTPPRPVPQMYLCTRATDGKTYTSSNGHPDAYAAPLGVLGAVDNGLANVYGSRNAAVSSFPELNRGKGNAAAVANANYVWVRDTCRPMSAAETCQTLRDEQGANEKAIRNAFKSERAPLDAKDAALRGQLQGCG</sequence>
<reference evidence="3 4" key="1">
    <citation type="submission" date="2015-03" db="EMBL/GenBank/DDBJ databases">
        <title>Draft genome sequence of Luteibacter yeojuensis strain SU11.</title>
        <authorList>
            <person name="Sulaiman J."/>
            <person name="Priya K."/>
            <person name="Chan K.-G."/>
        </authorList>
    </citation>
    <scope>NUCLEOTIDE SEQUENCE [LARGE SCALE GENOMIC DNA]</scope>
    <source>
        <strain evidence="3 4">SU11</strain>
    </source>
</reference>
<evidence type="ECO:0000256" key="1">
    <source>
        <dbReference type="SAM" id="SignalP"/>
    </source>
</evidence>
<dbReference type="Pfam" id="PF13511">
    <property type="entry name" value="DUF4124"/>
    <property type="match status" value="1"/>
</dbReference>
<proteinExistence type="predicted"/>
<evidence type="ECO:0000313" key="4">
    <source>
        <dbReference type="Proteomes" id="UP000033651"/>
    </source>
</evidence>
<feature type="signal peptide" evidence="1">
    <location>
        <begin position="1"/>
        <end position="20"/>
    </location>
</feature>
<comment type="caution">
    <text evidence="3">The sequence shown here is derived from an EMBL/GenBank/DDBJ whole genome shotgun (WGS) entry which is preliminary data.</text>
</comment>
<dbReference type="InterPro" id="IPR025392">
    <property type="entry name" value="DUF4124"/>
</dbReference>
<dbReference type="RefSeq" id="WP_045829012.1">
    <property type="nucleotide sequence ID" value="NZ_JZRB01000015.1"/>
</dbReference>
<gene>
    <name evidence="3" type="ORF">VI08_07830</name>
</gene>
<feature type="domain" description="DUF4124" evidence="2">
    <location>
        <begin position="16"/>
        <end position="61"/>
    </location>
</feature>
<evidence type="ECO:0000313" key="3">
    <source>
        <dbReference type="EMBL" id="KJV35461.1"/>
    </source>
</evidence>
<organism evidence="3 4">
    <name type="scientific">Luteibacter yeojuensis</name>
    <dbReference type="NCBI Taxonomy" id="345309"/>
    <lineage>
        <taxon>Bacteria</taxon>
        <taxon>Pseudomonadati</taxon>
        <taxon>Pseudomonadota</taxon>
        <taxon>Gammaproteobacteria</taxon>
        <taxon>Lysobacterales</taxon>
        <taxon>Rhodanobacteraceae</taxon>
        <taxon>Luteibacter</taxon>
    </lineage>
</organism>
<keyword evidence="1" id="KW-0732">Signal</keyword>
<accession>A0A0F3KWC1</accession>
<keyword evidence="4" id="KW-1185">Reference proteome</keyword>
<dbReference type="AlphaFoldDB" id="A0A0F3KWC1"/>
<dbReference type="Proteomes" id="UP000033651">
    <property type="component" value="Unassembled WGS sequence"/>
</dbReference>
<name>A0A0F3KWC1_9GAMM</name>
<dbReference type="EMBL" id="JZRB01000015">
    <property type="protein sequence ID" value="KJV35461.1"/>
    <property type="molecule type" value="Genomic_DNA"/>
</dbReference>
<protein>
    <recommendedName>
        <fullName evidence="2">DUF4124 domain-containing protein</fullName>
    </recommendedName>
</protein>